<dbReference type="InterPro" id="IPR005625">
    <property type="entry name" value="PepSY-ass_TM"/>
</dbReference>
<feature type="transmembrane region" description="Helical" evidence="2">
    <location>
        <begin position="407"/>
        <end position="440"/>
    </location>
</feature>
<keyword evidence="2" id="KW-1133">Transmembrane helix</keyword>
<dbReference type="PANTHER" id="PTHR34219">
    <property type="entry name" value="IRON-REGULATED INNER MEMBRANE PROTEIN-RELATED"/>
    <property type="match status" value="1"/>
</dbReference>
<proteinExistence type="predicted"/>
<dbReference type="Pfam" id="PF03929">
    <property type="entry name" value="PepSY_TM"/>
    <property type="match status" value="1"/>
</dbReference>
<reference evidence="3 4" key="1">
    <citation type="submission" date="2024-04" db="EMBL/GenBank/DDBJ databases">
        <title>Bacillus oryzaecorticis sp. nov., a moderately halophilic bacterium isolated from rice husks.</title>
        <authorList>
            <person name="Zhu H.-S."/>
        </authorList>
    </citation>
    <scope>NUCLEOTIDE SEQUENCE [LARGE SCALE GENOMIC DNA]</scope>
    <source>
        <strain evidence="3 4">ZC255</strain>
    </source>
</reference>
<dbReference type="EMBL" id="JBBYAF010000011">
    <property type="protein sequence ID" value="MEL3972120.1"/>
    <property type="molecule type" value="Genomic_DNA"/>
</dbReference>
<name>A0ABU9K7Q7_9BACI</name>
<feature type="compositionally biased region" description="Basic and acidic residues" evidence="1">
    <location>
        <begin position="247"/>
        <end position="268"/>
    </location>
</feature>
<comment type="caution">
    <text evidence="3">The sequence shown here is derived from an EMBL/GenBank/DDBJ whole genome shotgun (WGS) entry which is preliminary data.</text>
</comment>
<gene>
    <name evidence="3" type="ORF">AAEO50_07500</name>
</gene>
<feature type="transmembrane region" description="Helical" evidence="2">
    <location>
        <begin position="181"/>
        <end position="203"/>
    </location>
</feature>
<dbReference type="RefSeq" id="WP_341982085.1">
    <property type="nucleotide sequence ID" value="NZ_JBBYAF010000011.1"/>
</dbReference>
<feature type="transmembrane region" description="Helical" evidence="2">
    <location>
        <begin position="366"/>
        <end position="386"/>
    </location>
</feature>
<sequence>MNRNTFNPFRRLHFYAAWFITPLLLTLTLSGIGFLFYPEVENMIYEHEFFGQSDNKERQSMDEAIEEIKDTYNGYSVSKISMIEEPYNNRVTISNDQGTSQYVFLDENNQIVASLDSKNTYSNFMRTFHSSLLTEHTFVRYLVELTACWAIFLIVSGTYMTFRKKLFQSQSRKLRFQNIHAALGLVVAVPLIIIVLTGIPWSVFTGSKIGQFAADHPDWGRTELRYNPPQSDVDEIPWATRSLDQPASEHKGHAGHHTDSSSHDTIDGQKTIEDIITESGEKHISRPFSIVYPSDEKGVFTVSKGSNTGVTGLDVNPDEETTAYFDQYSGDLIAQIDFEDYGIIGKWFTWGIPLHEGHLFGMANKILNLLVCIAFLAAIAMGFMSWMKRMKPGEAKGPKRINKPWSIGALATLAILGILMPLFGLSVLVIFVVEAVIYFTKKRKEA</sequence>
<keyword evidence="2" id="KW-0812">Transmembrane</keyword>
<evidence type="ECO:0000256" key="2">
    <source>
        <dbReference type="SAM" id="Phobius"/>
    </source>
</evidence>
<dbReference type="PANTHER" id="PTHR34219:SF1">
    <property type="entry name" value="PEPSY DOMAIN-CONTAINING PROTEIN"/>
    <property type="match status" value="1"/>
</dbReference>
<keyword evidence="2" id="KW-0472">Membrane</keyword>
<dbReference type="Proteomes" id="UP001389717">
    <property type="component" value="Unassembled WGS sequence"/>
</dbReference>
<feature type="transmembrane region" description="Helical" evidence="2">
    <location>
        <begin position="12"/>
        <end position="37"/>
    </location>
</feature>
<accession>A0ABU9K7Q7</accession>
<evidence type="ECO:0000313" key="3">
    <source>
        <dbReference type="EMBL" id="MEL3972120.1"/>
    </source>
</evidence>
<feature type="transmembrane region" description="Helical" evidence="2">
    <location>
        <begin position="138"/>
        <end position="160"/>
    </location>
</feature>
<feature type="region of interest" description="Disordered" evidence="1">
    <location>
        <begin position="245"/>
        <end position="268"/>
    </location>
</feature>
<evidence type="ECO:0000256" key="1">
    <source>
        <dbReference type="SAM" id="MobiDB-lite"/>
    </source>
</evidence>
<evidence type="ECO:0000313" key="4">
    <source>
        <dbReference type="Proteomes" id="UP001389717"/>
    </source>
</evidence>
<keyword evidence="4" id="KW-1185">Reference proteome</keyword>
<organism evidence="3 4">
    <name type="scientific">Rossellomorea oryzaecorticis</name>
    <dbReference type="NCBI Taxonomy" id="1396505"/>
    <lineage>
        <taxon>Bacteria</taxon>
        <taxon>Bacillati</taxon>
        <taxon>Bacillota</taxon>
        <taxon>Bacilli</taxon>
        <taxon>Bacillales</taxon>
        <taxon>Bacillaceae</taxon>
        <taxon>Rossellomorea</taxon>
    </lineage>
</organism>
<protein>
    <submittedName>
        <fullName evidence="3">PepSY domain-containing protein</fullName>
    </submittedName>
</protein>